<protein>
    <submittedName>
        <fullName evidence="2">Uncharacterized protein</fullName>
    </submittedName>
</protein>
<dbReference type="EMBL" id="CAUYUJ010016506">
    <property type="protein sequence ID" value="CAK0866060.1"/>
    <property type="molecule type" value="Genomic_DNA"/>
</dbReference>
<feature type="compositionally biased region" description="Basic residues" evidence="1">
    <location>
        <begin position="9"/>
        <end position="23"/>
    </location>
</feature>
<feature type="compositionally biased region" description="Low complexity" evidence="1">
    <location>
        <begin position="121"/>
        <end position="163"/>
    </location>
</feature>
<dbReference type="Proteomes" id="UP001189429">
    <property type="component" value="Unassembled WGS sequence"/>
</dbReference>
<proteinExistence type="predicted"/>
<name>A0ABN9V2J0_9DINO</name>
<evidence type="ECO:0000313" key="3">
    <source>
        <dbReference type="Proteomes" id="UP001189429"/>
    </source>
</evidence>
<feature type="compositionally biased region" description="Polar residues" evidence="1">
    <location>
        <begin position="183"/>
        <end position="196"/>
    </location>
</feature>
<keyword evidence="3" id="KW-1185">Reference proteome</keyword>
<accession>A0ABN9V2J0</accession>
<reference evidence="2" key="1">
    <citation type="submission" date="2023-10" db="EMBL/GenBank/DDBJ databases">
        <authorList>
            <person name="Chen Y."/>
            <person name="Shah S."/>
            <person name="Dougan E. K."/>
            <person name="Thang M."/>
            <person name="Chan C."/>
        </authorList>
    </citation>
    <scope>NUCLEOTIDE SEQUENCE [LARGE SCALE GENOMIC DNA]</scope>
</reference>
<feature type="region of interest" description="Disordered" evidence="1">
    <location>
        <begin position="1"/>
        <end position="218"/>
    </location>
</feature>
<feature type="compositionally biased region" description="Low complexity" evidence="1">
    <location>
        <begin position="62"/>
        <end position="111"/>
    </location>
</feature>
<feature type="non-terminal residue" evidence="2">
    <location>
        <position position="218"/>
    </location>
</feature>
<feature type="compositionally biased region" description="Basic and acidic residues" evidence="1">
    <location>
        <begin position="29"/>
        <end position="39"/>
    </location>
</feature>
<evidence type="ECO:0000313" key="2">
    <source>
        <dbReference type="EMBL" id="CAK0866060.1"/>
    </source>
</evidence>
<evidence type="ECO:0000256" key="1">
    <source>
        <dbReference type="SAM" id="MobiDB-lite"/>
    </source>
</evidence>
<comment type="caution">
    <text evidence="2">The sequence shown here is derived from an EMBL/GenBank/DDBJ whole genome shotgun (WGS) entry which is preliminary data.</text>
</comment>
<organism evidence="2 3">
    <name type="scientific">Prorocentrum cordatum</name>
    <dbReference type="NCBI Taxonomy" id="2364126"/>
    <lineage>
        <taxon>Eukaryota</taxon>
        <taxon>Sar</taxon>
        <taxon>Alveolata</taxon>
        <taxon>Dinophyceae</taxon>
        <taxon>Prorocentrales</taxon>
        <taxon>Prorocentraceae</taxon>
        <taxon>Prorocentrum</taxon>
    </lineage>
</organism>
<gene>
    <name evidence="2" type="ORF">PCOR1329_LOCUS53394</name>
</gene>
<sequence length="218" mass="22007">MQPEACREGKRKTKKGTSRRRNRAPLEAGGRRGEEERRALRSAGPQGGASEHRAELAIGGTSSSVSPSSGAGPSSGSRSSSLGPRGLPRRPAAVAASRHTTAADVAAARARSPGEPRIGPPRRSVGGSRAGPPGGPRSSRAAAATSAEAGSSCRRGNSGSAGRSRCRSRAARSTTSRLPTDQPMRQSSSPTSQSKEPGSGVGASGASGLVTIWHPLSS</sequence>